<dbReference type="EMBL" id="MUXN01000024">
    <property type="protein sequence ID" value="OOC02666.1"/>
    <property type="molecule type" value="Genomic_DNA"/>
</dbReference>
<reference evidence="4 6" key="2">
    <citation type="submission" date="2017-02" db="EMBL/GenBank/DDBJ databases">
        <title>Amycolatopsis azurea DSM 43854 draft genome.</title>
        <authorList>
            <person name="Mayilraj S."/>
        </authorList>
    </citation>
    <scope>NUCLEOTIDE SEQUENCE [LARGE SCALE GENOMIC DNA]</scope>
    <source>
        <strain evidence="4 6">DSM 43854</strain>
    </source>
</reference>
<evidence type="ECO:0000313" key="6">
    <source>
        <dbReference type="Proteomes" id="UP000188551"/>
    </source>
</evidence>
<dbReference type="Proteomes" id="UP000014137">
    <property type="component" value="Unassembled WGS sequence"/>
</dbReference>
<evidence type="ECO:0000313" key="3">
    <source>
        <dbReference type="EMBL" id="EMD29563.1"/>
    </source>
</evidence>
<keyword evidence="6" id="KW-1185">Reference proteome</keyword>
<name>M2PY66_9PSEU</name>
<dbReference type="PATRIC" id="fig|1238180.3.peg.874"/>
<sequence length="99" mass="10080">MSFWGLMGRVAGFLFGVGLTVFAVLTVTGDVVFMNGAGEPTTNIFTRILLGLVYGVLGLTSAGAAIAGFPEGPHSSGGRAESDRGFDSNGDSDADGDFD</sequence>
<feature type="region of interest" description="Disordered" evidence="1">
    <location>
        <begin position="72"/>
        <end position="99"/>
    </location>
</feature>
<proteinExistence type="predicted"/>
<evidence type="ECO:0000256" key="2">
    <source>
        <dbReference type="SAM" id="Phobius"/>
    </source>
</evidence>
<keyword evidence="2" id="KW-1133">Transmembrane helix</keyword>
<dbReference type="AlphaFoldDB" id="M2PY66"/>
<feature type="compositionally biased region" description="Acidic residues" evidence="1">
    <location>
        <begin position="90"/>
        <end position="99"/>
    </location>
</feature>
<evidence type="ECO:0000313" key="4">
    <source>
        <dbReference type="EMBL" id="OOC02666.1"/>
    </source>
</evidence>
<keyword evidence="2" id="KW-0472">Membrane</keyword>
<dbReference type="Proteomes" id="UP000188551">
    <property type="component" value="Unassembled WGS sequence"/>
</dbReference>
<protein>
    <submittedName>
        <fullName evidence="3">Uncharacterized protein</fullName>
    </submittedName>
</protein>
<reference evidence="3 5" key="1">
    <citation type="submission" date="2012-10" db="EMBL/GenBank/DDBJ databases">
        <title>Genome assembly of Amycolatopsis azurea DSM 43854.</title>
        <authorList>
            <person name="Khatri I."/>
            <person name="Kaur I."/>
            <person name="Subramanian S."/>
            <person name="Mayilraj S."/>
        </authorList>
    </citation>
    <scope>NUCLEOTIDE SEQUENCE [LARGE SCALE GENOMIC DNA]</scope>
    <source>
        <strain evidence="3 5">DSM 43854</strain>
    </source>
</reference>
<dbReference type="EMBL" id="ANMG01000004">
    <property type="protein sequence ID" value="EMD29563.1"/>
    <property type="molecule type" value="Genomic_DNA"/>
</dbReference>
<organism evidence="3 5">
    <name type="scientific">Amycolatopsis azurea DSM 43854</name>
    <dbReference type="NCBI Taxonomy" id="1238180"/>
    <lineage>
        <taxon>Bacteria</taxon>
        <taxon>Bacillati</taxon>
        <taxon>Actinomycetota</taxon>
        <taxon>Actinomycetes</taxon>
        <taxon>Pseudonocardiales</taxon>
        <taxon>Pseudonocardiaceae</taxon>
        <taxon>Amycolatopsis</taxon>
    </lineage>
</organism>
<evidence type="ECO:0000313" key="5">
    <source>
        <dbReference type="Proteomes" id="UP000014137"/>
    </source>
</evidence>
<feature type="transmembrane region" description="Helical" evidence="2">
    <location>
        <begin position="45"/>
        <end position="69"/>
    </location>
</feature>
<keyword evidence="2" id="KW-0812">Transmembrane</keyword>
<gene>
    <name evidence="4" type="ORF">B0293_31435</name>
    <name evidence="3" type="ORF">C791_4412</name>
</gene>
<evidence type="ECO:0000256" key="1">
    <source>
        <dbReference type="SAM" id="MobiDB-lite"/>
    </source>
</evidence>
<comment type="caution">
    <text evidence="3">The sequence shown here is derived from an EMBL/GenBank/DDBJ whole genome shotgun (WGS) entry which is preliminary data.</text>
</comment>
<accession>M2PY66</accession>